<proteinExistence type="predicted"/>
<organism evidence="1 2">
    <name type="scientific">Handroanthus impetiginosus</name>
    <dbReference type="NCBI Taxonomy" id="429701"/>
    <lineage>
        <taxon>Eukaryota</taxon>
        <taxon>Viridiplantae</taxon>
        <taxon>Streptophyta</taxon>
        <taxon>Embryophyta</taxon>
        <taxon>Tracheophyta</taxon>
        <taxon>Spermatophyta</taxon>
        <taxon>Magnoliopsida</taxon>
        <taxon>eudicotyledons</taxon>
        <taxon>Gunneridae</taxon>
        <taxon>Pentapetalae</taxon>
        <taxon>asterids</taxon>
        <taxon>lamiids</taxon>
        <taxon>Lamiales</taxon>
        <taxon>Bignoniaceae</taxon>
        <taxon>Crescentiina</taxon>
        <taxon>Tabebuia alliance</taxon>
        <taxon>Handroanthus</taxon>
    </lineage>
</organism>
<protein>
    <submittedName>
        <fullName evidence="1">Uncharacterized protein</fullName>
    </submittedName>
</protein>
<dbReference type="Proteomes" id="UP000231279">
    <property type="component" value="Unassembled WGS sequence"/>
</dbReference>
<keyword evidence="2" id="KW-1185">Reference proteome</keyword>
<dbReference type="AlphaFoldDB" id="A0A2G9HWC0"/>
<sequence>MMKERGIRRAPCGSLKDLKEIVCNVKVGGTQQKDLQMAFAE</sequence>
<evidence type="ECO:0000313" key="1">
    <source>
        <dbReference type="EMBL" id="PIN21630.1"/>
    </source>
</evidence>
<dbReference type="EMBL" id="NKXS01000911">
    <property type="protein sequence ID" value="PIN21630.1"/>
    <property type="molecule type" value="Genomic_DNA"/>
</dbReference>
<comment type="caution">
    <text evidence="1">The sequence shown here is derived from an EMBL/GenBank/DDBJ whole genome shotgun (WGS) entry which is preliminary data.</text>
</comment>
<accession>A0A2G9HWC0</accession>
<gene>
    <name evidence="1" type="ORF">CDL12_05666</name>
</gene>
<evidence type="ECO:0000313" key="2">
    <source>
        <dbReference type="Proteomes" id="UP000231279"/>
    </source>
</evidence>
<name>A0A2G9HWC0_9LAMI</name>
<reference evidence="2" key="1">
    <citation type="journal article" date="2018" name="Gigascience">
        <title>Genome assembly of the Pink Ipe (Handroanthus impetiginosus, Bignoniaceae), a highly valued, ecologically keystone Neotropical timber forest tree.</title>
        <authorList>
            <person name="Silva-Junior O.B."/>
            <person name="Grattapaglia D."/>
            <person name="Novaes E."/>
            <person name="Collevatti R.G."/>
        </authorList>
    </citation>
    <scope>NUCLEOTIDE SEQUENCE [LARGE SCALE GENOMIC DNA]</scope>
    <source>
        <strain evidence="2">cv. UFG-1</strain>
    </source>
</reference>